<feature type="transmembrane region" description="Helical" evidence="1">
    <location>
        <begin position="81"/>
        <end position="104"/>
    </location>
</feature>
<dbReference type="RefSeq" id="WP_147666921.1">
    <property type="nucleotide sequence ID" value="NZ_VDUW01000004.1"/>
</dbReference>
<dbReference type="Pfam" id="PF22564">
    <property type="entry name" value="HAAS"/>
    <property type="match status" value="1"/>
</dbReference>
<comment type="caution">
    <text evidence="2">The sequence shown here is derived from an EMBL/GenBank/DDBJ whole genome shotgun (WGS) entry which is preliminary data.</text>
</comment>
<evidence type="ECO:0000313" key="3">
    <source>
        <dbReference type="Proteomes" id="UP000321574"/>
    </source>
</evidence>
<dbReference type="Proteomes" id="UP000321574">
    <property type="component" value="Unassembled WGS sequence"/>
</dbReference>
<keyword evidence="1" id="KW-0812">Transmembrane</keyword>
<name>A0A5C8NVK1_9BACI</name>
<gene>
    <name evidence="2" type="ORF">FHP05_08145</name>
</gene>
<evidence type="ECO:0000256" key="1">
    <source>
        <dbReference type="SAM" id="Phobius"/>
    </source>
</evidence>
<reference evidence="2 3" key="1">
    <citation type="submission" date="2019-06" db="EMBL/GenBank/DDBJ databases">
        <title>Cerasibacillus sp. nov., isolated from maize field.</title>
        <authorList>
            <person name="Lin S.-Y."/>
            <person name="Tsai C.-F."/>
            <person name="Young C.-C."/>
        </authorList>
    </citation>
    <scope>NUCLEOTIDE SEQUENCE [LARGE SCALE GENOMIC DNA]</scope>
    <source>
        <strain evidence="2 3">CC-CFT480</strain>
    </source>
</reference>
<feature type="transmembrane region" description="Helical" evidence="1">
    <location>
        <begin position="111"/>
        <end position="130"/>
    </location>
</feature>
<proteinExistence type="predicted"/>
<protein>
    <submittedName>
        <fullName evidence="2">DUF1700 domain-containing protein</fullName>
    </submittedName>
</protein>
<sequence>MNEDQFLGTLDKYLKKLPKEERQDILHDFKEHFEIGKMEGKSEKEISESLGSPNKIAKEMIASYHLEKVETNASAGDVLRAVWAVIGLSFFNLVIVLGPFIAIAGLVLGGWAVGISFTISPLLVLINLFIYPDTFLWFDFFISFVLSGVGLFITIGMYFATRLLIRGFTKYLQVNVKFVKGGLKNA</sequence>
<feature type="transmembrane region" description="Helical" evidence="1">
    <location>
        <begin position="136"/>
        <end position="160"/>
    </location>
</feature>
<accession>A0A5C8NVK1</accession>
<dbReference type="EMBL" id="VDUW01000004">
    <property type="protein sequence ID" value="TXL65179.1"/>
    <property type="molecule type" value="Genomic_DNA"/>
</dbReference>
<dbReference type="OrthoDB" id="9804829at2"/>
<dbReference type="AlphaFoldDB" id="A0A5C8NVK1"/>
<keyword evidence="1" id="KW-0472">Membrane</keyword>
<organism evidence="2 3">
    <name type="scientific">Cerasibacillus terrae</name>
    <dbReference type="NCBI Taxonomy" id="2498845"/>
    <lineage>
        <taxon>Bacteria</taxon>
        <taxon>Bacillati</taxon>
        <taxon>Bacillota</taxon>
        <taxon>Bacilli</taxon>
        <taxon>Bacillales</taxon>
        <taxon>Bacillaceae</taxon>
        <taxon>Cerasibacillus</taxon>
    </lineage>
</organism>
<evidence type="ECO:0000313" key="2">
    <source>
        <dbReference type="EMBL" id="TXL65179.1"/>
    </source>
</evidence>
<keyword evidence="3" id="KW-1185">Reference proteome</keyword>
<keyword evidence="1" id="KW-1133">Transmembrane helix</keyword>